<keyword evidence="6 7" id="KW-0326">Glycosidase</keyword>
<feature type="chain" id="PRO_5003784722" description="Alpha-galactosidase" evidence="8">
    <location>
        <begin position="26"/>
        <end position="400"/>
    </location>
</feature>
<dbReference type="CDD" id="cd14792">
    <property type="entry name" value="GH27"/>
    <property type="match status" value="1"/>
</dbReference>
<evidence type="ECO:0000256" key="5">
    <source>
        <dbReference type="ARBA" id="ARBA00022801"/>
    </source>
</evidence>
<dbReference type="Gene3D" id="3.20.20.70">
    <property type="entry name" value="Aldolase class I"/>
    <property type="match status" value="1"/>
</dbReference>
<evidence type="ECO:0000256" key="7">
    <source>
        <dbReference type="RuleBase" id="RU361168"/>
    </source>
</evidence>
<dbReference type="SUPFAM" id="SSF51011">
    <property type="entry name" value="Glycosyl hydrolase domain"/>
    <property type="match status" value="1"/>
</dbReference>
<name>J5T701_TRIAS</name>
<evidence type="ECO:0000313" key="10">
    <source>
        <dbReference type="EMBL" id="EJT49486.1"/>
    </source>
</evidence>
<keyword evidence="4 8" id="KW-0732">Signal</keyword>
<comment type="caution">
    <text evidence="10">The sequence shown here is derived from an EMBL/GenBank/DDBJ whole genome shotgun (WGS) entry which is preliminary data.</text>
</comment>
<dbReference type="EC" id="3.2.1.22" evidence="3 7"/>
<keyword evidence="7" id="KW-1015">Disulfide bond</keyword>
<dbReference type="GO" id="GO:0005975">
    <property type="term" value="P:carbohydrate metabolic process"/>
    <property type="evidence" value="ECO:0007669"/>
    <property type="project" value="InterPro"/>
</dbReference>
<dbReference type="InterPro" id="IPR002241">
    <property type="entry name" value="Glyco_hydro_27"/>
</dbReference>
<feature type="domain" description="Alpha galactosidase C-terminal" evidence="9">
    <location>
        <begin position="322"/>
        <end position="387"/>
    </location>
</feature>
<comment type="catalytic activity">
    <reaction evidence="1 7">
        <text>Hydrolysis of terminal, non-reducing alpha-D-galactose residues in alpha-D-galactosides, including galactose oligosaccharides, galactomannans and galactolipids.</text>
        <dbReference type="EC" id="3.2.1.22"/>
    </reaction>
</comment>
<protein>
    <recommendedName>
        <fullName evidence="3 7">Alpha-galactosidase</fullName>
        <ecNumber evidence="3 7">3.2.1.22</ecNumber>
    </recommendedName>
    <alternativeName>
        <fullName evidence="7">Melibiase</fullName>
    </alternativeName>
</protein>
<dbReference type="FunFam" id="3.20.20.70:FF:000197">
    <property type="entry name" value="Alpha-galactosidase"/>
    <property type="match status" value="1"/>
</dbReference>
<evidence type="ECO:0000256" key="8">
    <source>
        <dbReference type="SAM" id="SignalP"/>
    </source>
</evidence>
<organism evidence="10 11">
    <name type="scientific">Trichosporon asahii var. asahii (strain ATCC 90039 / CBS 2479 / JCM 2466 / KCTC 7840 / NBRC 103889/ NCYC 2677 / UAMH 7654)</name>
    <name type="common">Yeast</name>
    <dbReference type="NCBI Taxonomy" id="1186058"/>
    <lineage>
        <taxon>Eukaryota</taxon>
        <taxon>Fungi</taxon>
        <taxon>Dikarya</taxon>
        <taxon>Basidiomycota</taxon>
        <taxon>Agaricomycotina</taxon>
        <taxon>Tremellomycetes</taxon>
        <taxon>Trichosporonales</taxon>
        <taxon>Trichosporonaceae</taxon>
        <taxon>Trichosporon</taxon>
    </lineage>
</organism>
<dbReference type="VEuPathDB" id="FungiDB:A1Q1_01390"/>
<sequence>MFLVPGTSAITVLASLLLASTGTDALDNGLARTPPMGWNSWNAVRCAVNETIVRSAADALVDSGLAAAGYQYIVLDDCWQDYKRGADGALRAHPTKFPSGIATLASYVRSKGLKFGLYGSPGTRTCAMIYDKYPGTGLGSKGHEQQDADTWAAWGVQYLKYDWCLADKDGLVHQPTFERMRDALAATGKGGEITYSISEYGYTKPWTWAAPVANLWRTTADIQPRWDSVARIIESQAALAGTSAPGAWNDPDMLQIGNGKFTPEETRSHVAMWAMLAAPLMVGTLVDKLPQQTLDVLANPRLVAIDQDSLGKQAARIQQTAGVDLWTRELSGGRQAIAVFNTGNSTQSVTLSLGQDAALTDVWSGNAVAHGTAKVTAQVKAHDTAVFTRRSVGDVSITVA</sequence>
<dbReference type="Pfam" id="PF16499">
    <property type="entry name" value="Melibiase_2"/>
    <property type="match status" value="1"/>
</dbReference>
<proteinExistence type="inferred from homology"/>
<dbReference type="GeneID" id="25984904"/>
<dbReference type="SUPFAM" id="SSF51445">
    <property type="entry name" value="(Trans)glycosidases"/>
    <property type="match status" value="1"/>
</dbReference>
<reference evidence="10 11" key="1">
    <citation type="journal article" date="2012" name="Eukaryot. Cell">
        <title>Draft genome sequence of CBS 2479, the standard type strain of Trichosporon asahii.</title>
        <authorList>
            <person name="Yang R.Y."/>
            <person name="Li H.T."/>
            <person name="Zhu H."/>
            <person name="Zhou G.P."/>
            <person name="Wang M."/>
            <person name="Wang L."/>
        </authorList>
    </citation>
    <scope>NUCLEOTIDE SEQUENCE [LARGE SCALE GENOMIC DNA]</scope>
    <source>
        <strain evidence="11">ATCC 90039 / CBS 2479 / JCM 2466 / KCTC 7840 / NCYC 2677 / UAMH 7654</strain>
    </source>
</reference>
<dbReference type="InterPro" id="IPR017853">
    <property type="entry name" value="GH"/>
</dbReference>
<dbReference type="AlphaFoldDB" id="J5T701"/>
<dbReference type="HOGENOM" id="CLU_013093_2_2_1"/>
<dbReference type="InterPro" id="IPR041233">
    <property type="entry name" value="Melibiase_C"/>
</dbReference>
<dbReference type="RefSeq" id="XP_014179904.1">
    <property type="nucleotide sequence ID" value="XM_014324429.1"/>
</dbReference>
<evidence type="ECO:0000256" key="4">
    <source>
        <dbReference type="ARBA" id="ARBA00022729"/>
    </source>
</evidence>
<dbReference type="GO" id="GO:0004557">
    <property type="term" value="F:alpha-galactosidase activity"/>
    <property type="evidence" value="ECO:0007669"/>
    <property type="project" value="UniProtKB-EC"/>
</dbReference>
<evidence type="ECO:0000256" key="3">
    <source>
        <dbReference type="ARBA" id="ARBA00012755"/>
    </source>
</evidence>
<dbReference type="KEGG" id="tasa:A1Q1_01390"/>
<dbReference type="PRINTS" id="PR00740">
    <property type="entry name" value="GLHYDRLASE27"/>
</dbReference>
<dbReference type="OrthoDB" id="5795902at2759"/>
<dbReference type="PANTHER" id="PTHR11452:SF75">
    <property type="entry name" value="ALPHA-GALACTOSIDASE MEL1"/>
    <property type="match status" value="1"/>
</dbReference>
<dbReference type="PANTHER" id="PTHR11452">
    <property type="entry name" value="ALPHA-GALACTOSIDASE/ALPHA-N-ACETYLGALACTOSAMINIDASE"/>
    <property type="match status" value="1"/>
</dbReference>
<evidence type="ECO:0000313" key="11">
    <source>
        <dbReference type="Proteomes" id="UP000002748"/>
    </source>
</evidence>
<dbReference type="EMBL" id="ALBS01000170">
    <property type="protein sequence ID" value="EJT49486.1"/>
    <property type="molecule type" value="Genomic_DNA"/>
</dbReference>
<feature type="signal peptide" evidence="8">
    <location>
        <begin position="1"/>
        <end position="25"/>
    </location>
</feature>
<dbReference type="InterPro" id="IPR013780">
    <property type="entry name" value="Glyco_hydro_b"/>
</dbReference>
<dbReference type="Pfam" id="PF17801">
    <property type="entry name" value="Melibiase_C"/>
    <property type="match status" value="1"/>
</dbReference>
<dbReference type="Gene3D" id="2.60.40.1180">
    <property type="entry name" value="Golgi alpha-mannosidase II"/>
    <property type="match status" value="1"/>
</dbReference>
<dbReference type="InterPro" id="IPR013785">
    <property type="entry name" value="Aldolase_TIM"/>
</dbReference>
<evidence type="ECO:0000256" key="2">
    <source>
        <dbReference type="ARBA" id="ARBA00009743"/>
    </source>
</evidence>
<accession>J5T701</accession>
<evidence type="ECO:0000256" key="1">
    <source>
        <dbReference type="ARBA" id="ARBA00001255"/>
    </source>
</evidence>
<gene>
    <name evidence="10" type="ORF">A1Q1_01390</name>
</gene>
<keyword evidence="5 7" id="KW-0378">Hydrolase</keyword>
<dbReference type="Proteomes" id="UP000002748">
    <property type="component" value="Unassembled WGS sequence"/>
</dbReference>
<evidence type="ECO:0000256" key="6">
    <source>
        <dbReference type="ARBA" id="ARBA00023295"/>
    </source>
</evidence>
<comment type="similarity">
    <text evidence="2 7">Belongs to the glycosyl hydrolase 27 family.</text>
</comment>
<evidence type="ECO:0000259" key="9">
    <source>
        <dbReference type="Pfam" id="PF17801"/>
    </source>
</evidence>